<organism evidence="3">
    <name type="scientific">Tanacetum cinerariifolium</name>
    <name type="common">Dalmatian daisy</name>
    <name type="synonym">Chrysanthemum cinerariifolium</name>
    <dbReference type="NCBI Taxonomy" id="118510"/>
    <lineage>
        <taxon>Eukaryota</taxon>
        <taxon>Viridiplantae</taxon>
        <taxon>Streptophyta</taxon>
        <taxon>Embryophyta</taxon>
        <taxon>Tracheophyta</taxon>
        <taxon>Spermatophyta</taxon>
        <taxon>Magnoliopsida</taxon>
        <taxon>eudicotyledons</taxon>
        <taxon>Gunneridae</taxon>
        <taxon>Pentapetalae</taxon>
        <taxon>asterids</taxon>
        <taxon>campanulids</taxon>
        <taxon>Asterales</taxon>
        <taxon>Asteraceae</taxon>
        <taxon>Asteroideae</taxon>
        <taxon>Anthemideae</taxon>
        <taxon>Anthemidinae</taxon>
        <taxon>Tanacetum</taxon>
    </lineage>
</organism>
<dbReference type="Pfam" id="PF07727">
    <property type="entry name" value="RVT_2"/>
    <property type="match status" value="1"/>
</dbReference>
<reference evidence="3" key="1">
    <citation type="journal article" date="2019" name="Sci. Rep.">
        <title>Draft genome of Tanacetum cinerariifolium, the natural source of mosquito coil.</title>
        <authorList>
            <person name="Yamashiro T."/>
            <person name="Shiraishi A."/>
            <person name="Satake H."/>
            <person name="Nakayama K."/>
        </authorList>
    </citation>
    <scope>NUCLEOTIDE SEQUENCE</scope>
</reference>
<dbReference type="AlphaFoldDB" id="A0A6L2N6G6"/>
<evidence type="ECO:0000256" key="1">
    <source>
        <dbReference type="SAM" id="MobiDB-lite"/>
    </source>
</evidence>
<dbReference type="EMBL" id="BKCJ010008136">
    <property type="protein sequence ID" value="GEU80742.1"/>
    <property type="molecule type" value="Genomic_DNA"/>
</dbReference>
<feature type="compositionally biased region" description="Polar residues" evidence="1">
    <location>
        <begin position="497"/>
        <end position="509"/>
    </location>
</feature>
<sequence length="850" mass="95151">MILESVENGPLIWPTIEENGVTKPKKYSELSATEATQADCDDPIDAINHMMSFLSTVVTSCYPTTNNQLRNSSNPRQQATINDGRANLSHYGSDALAEKAQQLEPKLYDGNVIKTTCAIMIPDSEETLMLAEESHSKMILKQQDPMVLEKKQDPMVLEKKNSMNSSDPNLSKRPTTVEVPKKLPKVSMTYKQLYDSIKSTLVRSKEQTDALINQANLKSVEISDLNANLQEQGTTTVQHSKLDANSKLICVKCNGCMLFDNHDLCVPNVINDVNTRAKSKSVKKNSKRKVWKPTGKLVEFHNDDFDPFVSFCCSFVSSNQEFQQEGLGYNLFSVGQFCDLNLEFAFRQHTCYIRNLEGVDLLTESQGNNLYTLSLGDMMVSSPICFLSKASKTKSWIWHQRLSHLNFDYELTAMASEHSSSGPALHEMTPATISLGLVPNPPPSTPFVPPSRTDWDRLFQPLFDELLTPSPSVDHPSPKVIAPIADVVASEPVASIGSPSSTTVNQDAPSSKGFVDQDNPSHMYKLKKALYGLKQAPHACWSSKKQKYTTISSTKAEYIALSGCCAQILWTATTKVQLLYALTPFNIQKPSTSIQNRNDLPRDIPLDSVEVLRSSQRYKSNPNVSDHYTVFIRERKGKEIYEHKNEDLHSMLGEPLAGVTTRRVRDSEAASVHECLYVNFLSEIKPKRLIEALEEEGCVIAINKMNENEILIKNKARLVSQRFRQEEGIDYDETFSPVTRLKAIRIFLTYATYMGFMVYQKDVKKPMQSLFPPSGDMNVDDIVDKSLSENNVQPVTQPKAKIDKKSRKKKNPSFSKPKTIKVVKESSPSLQVADTQPTEEPGAALIPPRV</sequence>
<dbReference type="InterPro" id="IPR013103">
    <property type="entry name" value="RVT_2"/>
</dbReference>
<proteinExistence type="predicted"/>
<name>A0A6L2N6G6_TANCI</name>
<evidence type="ECO:0000259" key="2">
    <source>
        <dbReference type="Pfam" id="PF07727"/>
    </source>
</evidence>
<gene>
    <name evidence="3" type="ORF">Tci_052720</name>
</gene>
<accession>A0A6L2N6G6</accession>
<feature type="compositionally biased region" description="Polar residues" evidence="1">
    <location>
        <begin position="826"/>
        <end position="838"/>
    </location>
</feature>
<feature type="compositionally biased region" description="Basic residues" evidence="1">
    <location>
        <begin position="802"/>
        <end position="811"/>
    </location>
</feature>
<evidence type="ECO:0000313" key="3">
    <source>
        <dbReference type="EMBL" id="GEU80742.1"/>
    </source>
</evidence>
<feature type="region of interest" description="Disordered" evidence="1">
    <location>
        <begin position="495"/>
        <end position="518"/>
    </location>
</feature>
<comment type="caution">
    <text evidence="3">The sequence shown here is derived from an EMBL/GenBank/DDBJ whole genome shotgun (WGS) entry which is preliminary data.</text>
</comment>
<feature type="domain" description="Reverse transcriptase Ty1/copia-type" evidence="2">
    <location>
        <begin position="705"/>
        <end position="764"/>
    </location>
</feature>
<feature type="region of interest" description="Disordered" evidence="1">
    <location>
        <begin position="787"/>
        <end position="850"/>
    </location>
</feature>
<protein>
    <submittedName>
        <fullName evidence="3">Integrase, catalytic region, zinc finger, CCHC-type, peptidase aspartic, catalytic</fullName>
    </submittedName>
</protein>